<keyword evidence="7" id="KW-0472">Membrane</keyword>
<evidence type="ECO:0000256" key="5">
    <source>
        <dbReference type="ARBA" id="ARBA00022741"/>
    </source>
</evidence>
<dbReference type="SMART" id="SM00382">
    <property type="entry name" value="AAA"/>
    <property type="match status" value="1"/>
</dbReference>
<dbReference type="PROSITE" id="PS00211">
    <property type="entry name" value="ABC_TRANSPORTER_1"/>
    <property type="match status" value="1"/>
</dbReference>
<dbReference type="RefSeq" id="WP_345584040.1">
    <property type="nucleotide sequence ID" value="NZ_BAABLV010000041.1"/>
</dbReference>
<keyword evidence="3" id="KW-0813">Transport</keyword>
<organism evidence="9 10">
    <name type="scientific">Tessaracoccus lubricantis</name>
    <dbReference type="NCBI Taxonomy" id="545543"/>
    <lineage>
        <taxon>Bacteria</taxon>
        <taxon>Bacillati</taxon>
        <taxon>Actinomycetota</taxon>
        <taxon>Actinomycetes</taxon>
        <taxon>Propionibacteriales</taxon>
        <taxon>Propionibacteriaceae</taxon>
        <taxon>Tessaracoccus</taxon>
    </lineage>
</organism>
<evidence type="ECO:0000256" key="4">
    <source>
        <dbReference type="ARBA" id="ARBA00022475"/>
    </source>
</evidence>
<keyword evidence="4" id="KW-1003">Cell membrane</keyword>
<dbReference type="EMBL" id="BAABLV010000041">
    <property type="protein sequence ID" value="GAA4907318.1"/>
    <property type="molecule type" value="Genomic_DNA"/>
</dbReference>
<dbReference type="CDD" id="cd03257">
    <property type="entry name" value="ABC_NikE_OppD_transporters"/>
    <property type="match status" value="1"/>
</dbReference>
<dbReference type="InterPro" id="IPR017871">
    <property type="entry name" value="ABC_transporter-like_CS"/>
</dbReference>
<evidence type="ECO:0000313" key="9">
    <source>
        <dbReference type="EMBL" id="GAA4907318.1"/>
    </source>
</evidence>
<evidence type="ECO:0000256" key="2">
    <source>
        <dbReference type="ARBA" id="ARBA00005417"/>
    </source>
</evidence>
<comment type="caution">
    <text evidence="9">The sequence shown here is derived from an EMBL/GenBank/DDBJ whole genome shotgun (WGS) entry which is preliminary data.</text>
</comment>
<protein>
    <recommendedName>
        <fullName evidence="8">ABC transporter domain-containing protein</fullName>
    </recommendedName>
</protein>
<accession>A0ABP9FPW5</accession>
<keyword evidence="10" id="KW-1185">Reference proteome</keyword>
<dbReference type="SUPFAM" id="SSF52540">
    <property type="entry name" value="P-loop containing nucleoside triphosphate hydrolases"/>
    <property type="match status" value="1"/>
</dbReference>
<dbReference type="PROSITE" id="PS50893">
    <property type="entry name" value="ABC_TRANSPORTER_2"/>
    <property type="match status" value="1"/>
</dbReference>
<evidence type="ECO:0000256" key="7">
    <source>
        <dbReference type="ARBA" id="ARBA00023136"/>
    </source>
</evidence>
<evidence type="ECO:0000256" key="1">
    <source>
        <dbReference type="ARBA" id="ARBA00004202"/>
    </source>
</evidence>
<dbReference type="Gene3D" id="3.40.50.300">
    <property type="entry name" value="P-loop containing nucleotide triphosphate hydrolases"/>
    <property type="match status" value="1"/>
</dbReference>
<dbReference type="PANTHER" id="PTHR43297">
    <property type="entry name" value="OLIGOPEPTIDE TRANSPORT ATP-BINDING PROTEIN APPD"/>
    <property type="match status" value="1"/>
</dbReference>
<dbReference type="InterPro" id="IPR050388">
    <property type="entry name" value="ABC_Ni/Peptide_Import"/>
</dbReference>
<dbReference type="Proteomes" id="UP001501521">
    <property type="component" value="Unassembled WGS sequence"/>
</dbReference>
<keyword evidence="5" id="KW-0547">Nucleotide-binding</keyword>
<evidence type="ECO:0000256" key="6">
    <source>
        <dbReference type="ARBA" id="ARBA00022840"/>
    </source>
</evidence>
<evidence type="ECO:0000313" key="10">
    <source>
        <dbReference type="Proteomes" id="UP001501521"/>
    </source>
</evidence>
<keyword evidence="6" id="KW-0067">ATP-binding</keyword>
<name>A0ABP9FPW5_9ACTN</name>
<dbReference type="InterPro" id="IPR003593">
    <property type="entry name" value="AAA+_ATPase"/>
</dbReference>
<dbReference type="PANTHER" id="PTHR43297:SF2">
    <property type="entry name" value="DIPEPTIDE TRANSPORT ATP-BINDING PROTEIN DPPD"/>
    <property type="match status" value="1"/>
</dbReference>
<proteinExistence type="inferred from homology"/>
<gene>
    <name evidence="9" type="ORF">GCM10025789_28550</name>
</gene>
<reference evidence="10" key="1">
    <citation type="journal article" date="2019" name="Int. J. Syst. Evol. Microbiol.">
        <title>The Global Catalogue of Microorganisms (GCM) 10K type strain sequencing project: providing services to taxonomists for standard genome sequencing and annotation.</title>
        <authorList>
            <consortium name="The Broad Institute Genomics Platform"/>
            <consortium name="The Broad Institute Genome Sequencing Center for Infectious Disease"/>
            <person name="Wu L."/>
            <person name="Ma J."/>
        </authorList>
    </citation>
    <scope>NUCLEOTIDE SEQUENCE [LARGE SCALE GENOMIC DNA]</scope>
    <source>
        <strain evidence="10">JCM 19125</strain>
    </source>
</reference>
<comment type="similarity">
    <text evidence="2">Belongs to the ABC transporter superfamily.</text>
</comment>
<evidence type="ECO:0000256" key="3">
    <source>
        <dbReference type="ARBA" id="ARBA00022448"/>
    </source>
</evidence>
<evidence type="ECO:0000259" key="8">
    <source>
        <dbReference type="PROSITE" id="PS50893"/>
    </source>
</evidence>
<dbReference type="Pfam" id="PF00005">
    <property type="entry name" value="ABC_tran"/>
    <property type="match status" value="1"/>
</dbReference>
<dbReference type="InterPro" id="IPR003439">
    <property type="entry name" value="ABC_transporter-like_ATP-bd"/>
</dbReference>
<feature type="domain" description="ABC transporter" evidence="8">
    <location>
        <begin position="10"/>
        <end position="255"/>
    </location>
</feature>
<sequence>MTPATDAPTLEVTDLTVTFGRRRQKAVDGVSFTVAAGETLGIIGQSGSGKSVTALAIMGLLPEHAVVSGSIRFGGRELVGLGEREYRGLRGDDLAMIFQEPMTALDPTMRVGRQIGEVVALHHSDRRGGIRGEVLTWLGRVGIDEPERIADSFPHELSGGQRQRALIAMALANQPRLVLCDEPTTALDVLVQRQILALLREQLEGRSAIFVSHDLAVVRQTATRVVVMLEGRIVEEGPIEAVIAQPRHPYTRGLIASARIDRVPPGQRLPSVADFYRVEGQ</sequence>
<dbReference type="InterPro" id="IPR027417">
    <property type="entry name" value="P-loop_NTPase"/>
</dbReference>
<comment type="subcellular location">
    <subcellularLocation>
        <location evidence="1">Cell membrane</location>
        <topology evidence="1">Peripheral membrane protein</topology>
    </subcellularLocation>
</comment>